<evidence type="ECO:0000313" key="1">
    <source>
        <dbReference type="EMBL" id="GGE18476.1"/>
    </source>
</evidence>
<reference evidence="1" key="2">
    <citation type="submission" date="2020-09" db="EMBL/GenBank/DDBJ databases">
        <authorList>
            <person name="Sun Q."/>
            <person name="Zhou Y."/>
        </authorList>
    </citation>
    <scope>NUCLEOTIDE SEQUENCE</scope>
    <source>
        <strain evidence="1">CGMCC 1.15966</strain>
    </source>
</reference>
<evidence type="ECO:0000313" key="2">
    <source>
        <dbReference type="Proteomes" id="UP000614460"/>
    </source>
</evidence>
<gene>
    <name evidence="1" type="ORF">GCM10011516_15150</name>
</gene>
<dbReference type="EMBL" id="BMKM01000003">
    <property type="protein sequence ID" value="GGE18476.1"/>
    <property type="molecule type" value="Genomic_DNA"/>
</dbReference>
<dbReference type="AlphaFoldDB" id="A0A8H9FZ96"/>
<keyword evidence="2" id="KW-1185">Reference proteome</keyword>
<dbReference type="RefSeq" id="WP_182498426.1">
    <property type="nucleotide sequence ID" value="NZ_BMKM01000003.1"/>
</dbReference>
<proteinExistence type="predicted"/>
<name>A0A8H9FZ96_9SPHI</name>
<dbReference type="Proteomes" id="UP000614460">
    <property type="component" value="Unassembled WGS sequence"/>
</dbReference>
<organism evidence="1 2">
    <name type="scientific">Sphingobacterium cellulitidis</name>
    <dbReference type="NCBI Taxonomy" id="1768011"/>
    <lineage>
        <taxon>Bacteria</taxon>
        <taxon>Pseudomonadati</taxon>
        <taxon>Bacteroidota</taxon>
        <taxon>Sphingobacteriia</taxon>
        <taxon>Sphingobacteriales</taxon>
        <taxon>Sphingobacteriaceae</taxon>
        <taxon>Sphingobacterium</taxon>
    </lineage>
</organism>
<reference evidence="1" key="1">
    <citation type="journal article" date="2014" name="Int. J. Syst. Evol. Microbiol.">
        <title>Complete genome sequence of Corynebacterium casei LMG S-19264T (=DSM 44701T), isolated from a smear-ripened cheese.</title>
        <authorList>
            <consortium name="US DOE Joint Genome Institute (JGI-PGF)"/>
            <person name="Walter F."/>
            <person name="Albersmeier A."/>
            <person name="Kalinowski J."/>
            <person name="Ruckert C."/>
        </authorList>
    </citation>
    <scope>NUCLEOTIDE SEQUENCE</scope>
    <source>
        <strain evidence="1">CGMCC 1.15966</strain>
    </source>
</reference>
<accession>A0A8H9FZ96</accession>
<sequence>MSVCIVRFKVFLESIQNDGRIGATHIAIYAALLMSWRESDYSEPLIVYSYEVMKIAKIRAPSTYYSVLTDLHDMGYLRYEPSFNKYLGSRIYLNQNYS</sequence>
<protein>
    <submittedName>
        <fullName evidence="1">Uncharacterized protein</fullName>
    </submittedName>
</protein>
<comment type="caution">
    <text evidence="1">The sequence shown here is derived from an EMBL/GenBank/DDBJ whole genome shotgun (WGS) entry which is preliminary data.</text>
</comment>